<evidence type="ECO:0000313" key="3">
    <source>
        <dbReference type="EMBL" id="WAQ91449.1"/>
    </source>
</evidence>
<dbReference type="InterPro" id="IPR043129">
    <property type="entry name" value="ATPase_NBD"/>
</dbReference>
<name>A0ABY7D3Q6_9BASI</name>
<feature type="compositionally biased region" description="Low complexity" evidence="2">
    <location>
        <begin position="88"/>
        <end position="100"/>
    </location>
</feature>
<dbReference type="GeneID" id="77803933"/>
<dbReference type="SMART" id="SM00268">
    <property type="entry name" value="ACTIN"/>
    <property type="match status" value="1"/>
</dbReference>
<sequence length="765" mass="82337">MPKGHPKEYIPAGPVGAPAAIAEPQASPFVFTGFQPLSTINGKNVASAFGKSEHQSWWTRRADDHTWEQQRYWKKAVMLGGDSSALLSSSTHAANPSSSSVDERTTNGDANKPKGYSYHYQADPAQRTIVIHPGSRTVQIGRASDPLPISIPNVVARRRRPSPIDTNNNPKQQQPLSGLFRNFEPSSTPEARETFTSKTNAIRTELRSRMRAIKLRGITNGMGIAANHNADAAPPLTLSEDQDPLGTVWPAVEGPESKELYIGHDALLIPEPDKHNYAVRWPILRGQLNSADDSGYLTKAEILADVEAVWLYALSTHLGIKEQDLKEYSAIFILPDIYDHVYLREMVDLLFRALGFKQICLQQESLCACFGAGLGTACVVDMGASKTSVSCVEEGWVLPETRIQLAIGGDDITTVLAGMLRKQNFPYKDLNLNRTWEWLMIEQLKEDMLVLSEADVSLSSFSFFVRHPSKPTVKWSVRAYDEVIIPAMILFSPSIIEFDRKLSTSKRLYADKEDVDDVLDLGGNPITEAMRNSTSIAVFTTKSASSLSAGGANGADPGRLAGADEAGGSGPTAAEDGASACTTGTPQPTTLGVDSNAPTPKPSPSLTAPKPSTNPPTATTVAAPAAAAAAAATAAETNVTPSAAFVAAVSKIPLHEAVVQSILASASEEKSKRFASAIMIVGGGALIHNVGYALTTRIQPLLATKYPTLEATTIPPPRDLDPRILAWKGVSLICRIESASDLWIRSSDWEVLGSKAIKDRTIFMC</sequence>
<dbReference type="Gene3D" id="3.90.640.10">
    <property type="entry name" value="Actin, Chain A, domain 4"/>
    <property type="match status" value="1"/>
</dbReference>
<dbReference type="Proteomes" id="UP001164743">
    <property type="component" value="Chromosome 14A"/>
</dbReference>
<evidence type="ECO:0000256" key="2">
    <source>
        <dbReference type="SAM" id="MobiDB-lite"/>
    </source>
</evidence>
<dbReference type="PANTHER" id="PTHR11937">
    <property type="entry name" value="ACTIN"/>
    <property type="match status" value="1"/>
</dbReference>
<evidence type="ECO:0008006" key="5">
    <source>
        <dbReference type="Google" id="ProtNLM"/>
    </source>
</evidence>
<protein>
    <recommendedName>
        <fullName evidence="5">Actin-related protein 8</fullName>
    </recommendedName>
</protein>
<feature type="compositionally biased region" description="Polar residues" evidence="2">
    <location>
        <begin position="580"/>
        <end position="598"/>
    </location>
</feature>
<dbReference type="SUPFAM" id="SSF53067">
    <property type="entry name" value="Actin-like ATPase domain"/>
    <property type="match status" value="2"/>
</dbReference>
<proteinExistence type="inferred from homology"/>
<dbReference type="RefSeq" id="XP_053027004.1">
    <property type="nucleotide sequence ID" value="XM_053163038.1"/>
</dbReference>
<organism evidence="3 4">
    <name type="scientific">Puccinia triticina</name>
    <dbReference type="NCBI Taxonomy" id="208348"/>
    <lineage>
        <taxon>Eukaryota</taxon>
        <taxon>Fungi</taxon>
        <taxon>Dikarya</taxon>
        <taxon>Basidiomycota</taxon>
        <taxon>Pucciniomycotina</taxon>
        <taxon>Pucciniomycetes</taxon>
        <taxon>Pucciniales</taxon>
        <taxon>Pucciniaceae</taxon>
        <taxon>Puccinia</taxon>
    </lineage>
</organism>
<dbReference type="Pfam" id="PF00022">
    <property type="entry name" value="Actin"/>
    <property type="match status" value="2"/>
</dbReference>
<evidence type="ECO:0000313" key="4">
    <source>
        <dbReference type="Proteomes" id="UP001164743"/>
    </source>
</evidence>
<keyword evidence="4" id="KW-1185">Reference proteome</keyword>
<accession>A0ABY7D3Q6</accession>
<comment type="similarity">
    <text evidence="1">Belongs to the actin family.</text>
</comment>
<dbReference type="CDD" id="cd10206">
    <property type="entry name" value="ASKHA_NBD_Arp8-like"/>
    <property type="match status" value="1"/>
</dbReference>
<dbReference type="InterPro" id="IPR004000">
    <property type="entry name" value="Actin"/>
</dbReference>
<gene>
    <name evidence="3" type="ORF">PtA15_14A333</name>
</gene>
<feature type="region of interest" description="Disordered" evidence="2">
    <location>
        <begin position="546"/>
        <end position="619"/>
    </location>
</feature>
<dbReference type="EMBL" id="CP110434">
    <property type="protein sequence ID" value="WAQ91449.1"/>
    <property type="molecule type" value="Genomic_DNA"/>
</dbReference>
<dbReference type="Gene3D" id="3.30.420.40">
    <property type="match status" value="3"/>
</dbReference>
<evidence type="ECO:0000256" key="1">
    <source>
        <dbReference type="RuleBase" id="RU000487"/>
    </source>
</evidence>
<feature type="region of interest" description="Disordered" evidence="2">
    <location>
        <begin position="88"/>
        <end position="115"/>
    </location>
</feature>
<reference evidence="3" key="1">
    <citation type="submission" date="2022-10" db="EMBL/GenBank/DDBJ databases">
        <title>Puccinia triticina Genome sequencing and assembly.</title>
        <authorList>
            <person name="Li C."/>
        </authorList>
    </citation>
    <scope>NUCLEOTIDE SEQUENCE</scope>
    <source>
        <strain evidence="3">Pt15</strain>
    </source>
</reference>